<sequence>MIILILLLGLVLRLIRIDQSFWLDEASQAIMSSQSLSSIWFGREGDFHPPLSYIFSHFFLTASHNDIWLRMLPILFGIGSIYFLYIIGQKLFNKRIALVGATLLAISPYHIYYSQEFRMYSQAVFFGLLTFNFFIDYLEKNSFRNVCLFALSGGMLIYTHYFGMFLLISIFFYELFFEKAKTLNLVKAFLLILVLYIPWIPQFILQLKSGVVADQILPGWSNILNIPFLKAIPLTFLKFSIGRIDFESNFLYYIVALVVLSLFFTPIIYGIKKYKGHSVKFLLNWLFLPITLAVAVSFFIPLFQPFRLLFVLPAYYLLIAFGLSQTGKYKNVLIAVIVVVSLISLGIYYTTPRFLREDWKGAVNYINQNVKEGELVVFVWPQPFPPYDWYKGNENTLRLVDRLPVKEEDVKLKLNGIKNTSKIYLFEYLQDLSDPKRTTQKEIIRLGFKEGEKNDFNGVGFIQIYQK</sequence>
<keyword evidence="6 8" id="KW-1133">Transmembrane helix</keyword>
<feature type="transmembrane region" description="Helical" evidence="8">
    <location>
        <begin position="281"/>
        <end position="300"/>
    </location>
</feature>
<feature type="domain" description="Glycosyltransferase RgtA/B/C/D-like" evidence="9">
    <location>
        <begin position="48"/>
        <end position="199"/>
    </location>
</feature>
<dbReference type="GO" id="GO:0016763">
    <property type="term" value="F:pentosyltransferase activity"/>
    <property type="evidence" value="ECO:0007669"/>
    <property type="project" value="TreeGrafter"/>
</dbReference>
<reference evidence="10 11" key="1">
    <citation type="journal article" date="2015" name="Nature">
        <title>rRNA introns, odd ribosomes, and small enigmatic genomes across a large radiation of phyla.</title>
        <authorList>
            <person name="Brown C.T."/>
            <person name="Hug L.A."/>
            <person name="Thomas B.C."/>
            <person name="Sharon I."/>
            <person name="Castelle C.J."/>
            <person name="Singh A."/>
            <person name="Wilkins M.J."/>
            <person name="Williams K.H."/>
            <person name="Banfield J.F."/>
        </authorList>
    </citation>
    <scope>NUCLEOTIDE SEQUENCE [LARGE SCALE GENOMIC DNA]</scope>
</reference>
<gene>
    <name evidence="10" type="ORF">US28_C0016G0004</name>
</gene>
<organism evidence="10 11">
    <name type="scientific">Candidatus Daviesbacteria bacterium GW2011_GWA1_36_8</name>
    <dbReference type="NCBI Taxonomy" id="1618417"/>
    <lineage>
        <taxon>Bacteria</taxon>
        <taxon>Candidatus Daviesiibacteriota</taxon>
    </lineage>
</organism>
<evidence type="ECO:0000256" key="5">
    <source>
        <dbReference type="ARBA" id="ARBA00022692"/>
    </source>
</evidence>
<dbReference type="PANTHER" id="PTHR33908:SF11">
    <property type="entry name" value="MEMBRANE PROTEIN"/>
    <property type="match status" value="1"/>
</dbReference>
<evidence type="ECO:0000256" key="1">
    <source>
        <dbReference type="ARBA" id="ARBA00004651"/>
    </source>
</evidence>
<protein>
    <recommendedName>
        <fullName evidence="9">Glycosyltransferase RgtA/B/C/D-like domain-containing protein</fullName>
    </recommendedName>
</protein>
<feature type="transmembrane region" description="Helical" evidence="8">
    <location>
        <begin position="250"/>
        <end position="269"/>
    </location>
</feature>
<feature type="transmembrane region" description="Helical" evidence="8">
    <location>
        <begin position="331"/>
        <end position="349"/>
    </location>
</feature>
<dbReference type="GO" id="GO:0009103">
    <property type="term" value="P:lipopolysaccharide biosynthetic process"/>
    <property type="evidence" value="ECO:0007669"/>
    <property type="project" value="UniProtKB-ARBA"/>
</dbReference>
<evidence type="ECO:0000256" key="6">
    <source>
        <dbReference type="ARBA" id="ARBA00022989"/>
    </source>
</evidence>
<proteinExistence type="predicted"/>
<feature type="transmembrane region" description="Helical" evidence="8">
    <location>
        <begin position="306"/>
        <end position="324"/>
    </location>
</feature>
<feature type="transmembrane region" description="Helical" evidence="8">
    <location>
        <begin position="96"/>
        <end position="113"/>
    </location>
</feature>
<evidence type="ECO:0000313" key="10">
    <source>
        <dbReference type="EMBL" id="KKQ15442.1"/>
    </source>
</evidence>
<evidence type="ECO:0000256" key="3">
    <source>
        <dbReference type="ARBA" id="ARBA00022676"/>
    </source>
</evidence>
<accession>A0A0G0FBV4</accession>
<dbReference type="AlphaFoldDB" id="A0A0G0FBV4"/>
<dbReference type="PANTHER" id="PTHR33908">
    <property type="entry name" value="MANNOSYLTRANSFERASE YKCB-RELATED"/>
    <property type="match status" value="1"/>
</dbReference>
<keyword evidence="4" id="KW-0808">Transferase</keyword>
<feature type="transmembrane region" description="Helical" evidence="8">
    <location>
        <begin position="67"/>
        <end position="87"/>
    </location>
</feature>
<dbReference type="GO" id="GO:0005886">
    <property type="term" value="C:plasma membrane"/>
    <property type="evidence" value="ECO:0007669"/>
    <property type="project" value="UniProtKB-SubCell"/>
</dbReference>
<dbReference type="Pfam" id="PF13231">
    <property type="entry name" value="PMT_2"/>
    <property type="match status" value="1"/>
</dbReference>
<keyword evidence="2" id="KW-1003">Cell membrane</keyword>
<feature type="transmembrane region" description="Helical" evidence="8">
    <location>
        <begin position="226"/>
        <end position="244"/>
    </location>
</feature>
<keyword evidence="3" id="KW-0328">Glycosyltransferase</keyword>
<evidence type="ECO:0000256" key="7">
    <source>
        <dbReference type="ARBA" id="ARBA00023136"/>
    </source>
</evidence>
<comment type="subcellular location">
    <subcellularLocation>
        <location evidence="1">Cell membrane</location>
        <topology evidence="1">Multi-pass membrane protein</topology>
    </subcellularLocation>
</comment>
<evidence type="ECO:0000256" key="8">
    <source>
        <dbReference type="SAM" id="Phobius"/>
    </source>
</evidence>
<feature type="transmembrane region" description="Helical" evidence="8">
    <location>
        <begin position="185"/>
        <end position="205"/>
    </location>
</feature>
<keyword evidence="5 8" id="KW-0812">Transmembrane</keyword>
<dbReference type="EMBL" id="LBSJ01000016">
    <property type="protein sequence ID" value="KKQ15442.1"/>
    <property type="molecule type" value="Genomic_DNA"/>
</dbReference>
<keyword evidence="7 8" id="KW-0472">Membrane</keyword>
<dbReference type="InterPro" id="IPR038731">
    <property type="entry name" value="RgtA/B/C-like"/>
</dbReference>
<comment type="caution">
    <text evidence="10">The sequence shown here is derived from an EMBL/GenBank/DDBJ whole genome shotgun (WGS) entry which is preliminary data.</text>
</comment>
<evidence type="ECO:0000313" key="11">
    <source>
        <dbReference type="Proteomes" id="UP000034448"/>
    </source>
</evidence>
<evidence type="ECO:0000256" key="2">
    <source>
        <dbReference type="ARBA" id="ARBA00022475"/>
    </source>
</evidence>
<evidence type="ECO:0000259" key="9">
    <source>
        <dbReference type="Pfam" id="PF13231"/>
    </source>
</evidence>
<feature type="transmembrane region" description="Helical" evidence="8">
    <location>
        <begin position="147"/>
        <end position="173"/>
    </location>
</feature>
<dbReference type="InterPro" id="IPR050297">
    <property type="entry name" value="LipidA_mod_glycosyltrf_83"/>
</dbReference>
<evidence type="ECO:0000256" key="4">
    <source>
        <dbReference type="ARBA" id="ARBA00022679"/>
    </source>
</evidence>
<name>A0A0G0FBV4_9BACT</name>
<dbReference type="Proteomes" id="UP000034448">
    <property type="component" value="Unassembled WGS sequence"/>
</dbReference>